<feature type="region of interest" description="Disordered" evidence="1">
    <location>
        <begin position="263"/>
        <end position="291"/>
    </location>
</feature>
<evidence type="ECO:0000256" key="1">
    <source>
        <dbReference type="SAM" id="MobiDB-lite"/>
    </source>
</evidence>
<evidence type="ECO:0000313" key="2">
    <source>
        <dbReference type="EMBL" id="MQL82236.1"/>
    </source>
</evidence>
<dbReference type="EMBL" id="NMUH01000618">
    <property type="protein sequence ID" value="MQL82236.1"/>
    <property type="molecule type" value="Genomic_DNA"/>
</dbReference>
<feature type="region of interest" description="Disordered" evidence="1">
    <location>
        <begin position="1"/>
        <end position="35"/>
    </location>
</feature>
<organism evidence="2 3">
    <name type="scientific">Colocasia esculenta</name>
    <name type="common">Wild taro</name>
    <name type="synonym">Arum esculentum</name>
    <dbReference type="NCBI Taxonomy" id="4460"/>
    <lineage>
        <taxon>Eukaryota</taxon>
        <taxon>Viridiplantae</taxon>
        <taxon>Streptophyta</taxon>
        <taxon>Embryophyta</taxon>
        <taxon>Tracheophyta</taxon>
        <taxon>Spermatophyta</taxon>
        <taxon>Magnoliopsida</taxon>
        <taxon>Liliopsida</taxon>
        <taxon>Araceae</taxon>
        <taxon>Aroideae</taxon>
        <taxon>Colocasieae</taxon>
        <taxon>Colocasia</taxon>
    </lineage>
</organism>
<sequence>MVRGARSGSSSGRRSSRRRGLFAPSGSGEFTLPHPRVPVVGPSSMPPSVVAGSGQCTPSPPTVVGPSVSKPPVFLAGASTVPEAEGAVSLQEGGGSFYESTLREVDKIEPAQASQFITRTIQAHFPGPIHRFNDFPMEAQELLYQMFMSNHRFTHRSDEAWSRLVWTTTAQSNFKHLLYSERKNSQKVCQSADPALWRGRTPTWIRRDYWESLCNIWAIERWQQTSTTMKVNRAANLEANMHTSGSISFATHQSRLESYSQQMTEKYAGEEEQPQLDPKTSAFTTPGALDTSPNEMMGFILDTISSLESRLAQTMQMQVSDTVQA</sequence>
<gene>
    <name evidence="2" type="ORF">Taro_014703</name>
</gene>
<dbReference type="OrthoDB" id="1434681at2759"/>
<keyword evidence="3" id="KW-1185">Reference proteome</keyword>
<dbReference type="AlphaFoldDB" id="A0A843UJH4"/>
<dbReference type="Pfam" id="PF03004">
    <property type="entry name" value="Transposase_24"/>
    <property type="match status" value="1"/>
</dbReference>
<evidence type="ECO:0000313" key="3">
    <source>
        <dbReference type="Proteomes" id="UP000652761"/>
    </source>
</evidence>
<accession>A0A843UJH4</accession>
<feature type="compositionally biased region" description="Low complexity" evidence="1">
    <location>
        <begin position="1"/>
        <end position="13"/>
    </location>
</feature>
<reference evidence="2" key="1">
    <citation type="submission" date="2017-07" db="EMBL/GenBank/DDBJ databases">
        <title>Taro Niue Genome Assembly and Annotation.</title>
        <authorList>
            <person name="Atibalentja N."/>
            <person name="Keating K."/>
            <person name="Fields C.J."/>
        </authorList>
    </citation>
    <scope>NUCLEOTIDE SEQUENCE</scope>
    <source>
        <strain evidence="2">Niue_2</strain>
        <tissue evidence="2">Leaf</tissue>
    </source>
</reference>
<protein>
    <submittedName>
        <fullName evidence="2">Uncharacterized protein</fullName>
    </submittedName>
</protein>
<proteinExistence type="predicted"/>
<dbReference type="Proteomes" id="UP000652761">
    <property type="component" value="Unassembled WGS sequence"/>
</dbReference>
<comment type="caution">
    <text evidence="2">The sequence shown here is derived from an EMBL/GenBank/DDBJ whole genome shotgun (WGS) entry which is preliminary data.</text>
</comment>
<dbReference type="InterPro" id="IPR004252">
    <property type="entry name" value="Probable_transposase_24"/>
</dbReference>
<name>A0A843UJH4_COLES</name>